<evidence type="ECO:0000313" key="4">
    <source>
        <dbReference type="Proteomes" id="UP001295740"/>
    </source>
</evidence>
<feature type="signal peptide" evidence="2">
    <location>
        <begin position="1"/>
        <end position="18"/>
    </location>
</feature>
<keyword evidence="4" id="KW-1185">Reference proteome</keyword>
<feature type="compositionally biased region" description="Acidic residues" evidence="1">
    <location>
        <begin position="248"/>
        <end position="258"/>
    </location>
</feature>
<protein>
    <submittedName>
        <fullName evidence="3">Uu.00g139250.m01.CDS01</fullName>
    </submittedName>
</protein>
<accession>A0AAI8YLA6</accession>
<feature type="region of interest" description="Disordered" evidence="1">
    <location>
        <begin position="211"/>
        <end position="274"/>
    </location>
</feature>
<feature type="chain" id="PRO_5042463662" evidence="2">
    <location>
        <begin position="19"/>
        <end position="274"/>
    </location>
</feature>
<keyword evidence="2" id="KW-0732">Signal</keyword>
<dbReference type="EMBL" id="CAUWAG010000012">
    <property type="protein sequence ID" value="CAJ2508899.1"/>
    <property type="molecule type" value="Genomic_DNA"/>
</dbReference>
<evidence type="ECO:0000256" key="2">
    <source>
        <dbReference type="SAM" id="SignalP"/>
    </source>
</evidence>
<gene>
    <name evidence="3" type="ORF">KHLLAP_LOCUS9367</name>
</gene>
<evidence type="ECO:0000256" key="1">
    <source>
        <dbReference type="SAM" id="MobiDB-lite"/>
    </source>
</evidence>
<proteinExistence type="predicted"/>
<comment type="caution">
    <text evidence="3">The sequence shown here is derived from an EMBL/GenBank/DDBJ whole genome shotgun (WGS) entry which is preliminary data.</text>
</comment>
<dbReference type="AlphaFoldDB" id="A0AAI8YLA6"/>
<reference evidence="3" key="1">
    <citation type="submission" date="2023-10" db="EMBL/GenBank/DDBJ databases">
        <authorList>
            <person name="Hackl T."/>
        </authorList>
    </citation>
    <scope>NUCLEOTIDE SEQUENCE</scope>
</reference>
<sequence length="274" mass="30421">MRLLLCLALTANISWVLCKPLTDPNTQTVKAHMDLAAAGVHDMEARTNVARAGTRDIEARLTNTEAFSLLTAAGIHVQTIYRFIEFEHYKPMWAATKKAGKKLWSLAYYMRTTEADARRVGTPGLEEGRHRISEATEIKLDPIPEEQNGDGGPGFINLIPHDGGRPEDNVNMKKLKKAAKEVAVMSKTGTKPHQVEFLVGLYTFYASDPESDTDNDGLNPKEMKNHNSAYKNTQKVKKASAKPAHEDPDNDGYVADDETEKKRSQRGPFETALV</sequence>
<organism evidence="3 4">
    <name type="scientific">Anthostomella pinea</name>
    <dbReference type="NCBI Taxonomy" id="933095"/>
    <lineage>
        <taxon>Eukaryota</taxon>
        <taxon>Fungi</taxon>
        <taxon>Dikarya</taxon>
        <taxon>Ascomycota</taxon>
        <taxon>Pezizomycotina</taxon>
        <taxon>Sordariomycetes</taxon>
        <taxon>Xylariomycetidae</taxon>
        <taxon>Xylariales</taxon>
        <taxon>Xylariaceae</taxon>
        <taxon>Anthostomella</taxon>
    </lineage>
</organism>
<evidence type="ECO:0000313" key="3">
    <source>
        <dbReference type="EMBL" id="CAJ2508899.1"/>
    </source>
</evidence>
<dbReference type="Proteomes" id="UP001295740">
    <property type="component" value="Unassembled WGS sequence"/>
</dbReference>
<name>A0AAI8YLA6_9PEZI</name>